<feature type="domain" description="NB-ARC" evidence="7">
    <location>
        <begin position="164"/>
        <end position="331"/>
    </location>
</feature>
<dbReference type="SUPFAM" id="SSF52540">
    <property type="entry name" value="P-loop containing nucleoside triphosphate hydrolases"/>
    <property type="match status" value="1"/>
</dbReference>
<keyword evidence="6" id="KW-0067">ATP-binding</keyword>
<dbReference type="GO" id="GO:0043531">
    <property type="term" value="F:ADP binding"/>
    <property type="evidence" value="ECO:0007669"/>
    <property type="project" value="InterPro"/>
</dbReference>
<dbReference type="InterPro" id="IPR042197">
    <property type="entry name" value="Apaf_helical"/>
</dbReference>
<evidence type="ECO:0000313" key="10">
    <source>
        <dbReference type="Proteomes" id="UP001140206"/>
    </source>
</evidence>
<protein>
    <submittedName>
        <fullName evidence="9">Disease resistance family protein</fullName>
    </submittedName>
</protein>
<keyword evidence="5" id="KW-0611">Plant defense</keyword>
<feature type="domain" description="Disease resistance N-terminal" evidence="8">
    <location>
        <begin position="5"/>
        <end position="87"/>
    </location>
</feature>
<dbReference type="PRINTS" id="PR00364">
    <property type="entry name" value="DISEASERSIST"/>
</dbReference>
<dbReference type="AlphaFoldDB" id="A0AAV8HZH6"/>
<dbReference type="FunFam" id="3.40.50.300:FF:001091">
    <property type="entry name" value="Probable disease resistance protein At1g61300"/>
    <property type="match status" value="1"/>
</dbReference>
<dbReference type="PANTHER" id="PTHR36766">
    <property type="entry name" value="PLANT BROAD-SPECTRUM MILDEW RESISTANCE PROTEIN RPW8"/>
    <property type="match status" value="1"/>
</dbReference>
<dbReference type="Gene3D" id="3.40.50.300">
    <property type="entry name" value="P-loop containing nucleotide triphosphate hydrolases"/>
    <property type="match status" value="1"/>
</dbReference>
<keyword evidence="4" id="KW-0547">Nucleotide-binding</keyword>
<evidence type="ECO:0000256" key="1">
    <source>
        <dbReference type="ARBA" id="ARBA00008894"/>
    </source>
</evidence>
<keyword evidence="3" id="KW-0677">Repeat</keyword>
<evidence type="ECO:0000259" key="8">
    <source>
        <dbReference type="Pfam" id="PF18052"/>
    </source>
</evidence>
<comment type="caution">
    <text evidence="9">The sequence shown here is derived from an EMBL/GenBank/DDBJ whole genome shotgun (WGS) entry which is preliminary data.</text>
</comment>
<dbReference type="CDD" id="cd14798">
    <property type="entry name" value="RX-CC_like"/>
    <property type="match status" value="1"/>
</dbReference>
<evidence type="ECO:0000256" key="4">
    <source>
        <dbReference type="ARBA" id="ARBA00022741"/>
    </source>
</evidence>
<evidence type="ECO:0000256" key="2">
    <source>
        <dbReference type="ARBA" id="ARBA00022614"/>
    </source>
</evidence>
<sequence>MAESVVRFVLEKLGDAFVKEVLHLHGVSEQVEKVSRELTRIQAFLKDADTKRILNERQKRWVKEVRDLADWIDDVIDTYLLVVSEKNPGMMEAAKNLFVKTKKRPTVQDEINRIMARIQEINESRVTYGITNIGRGIEGEIRQPIQPLVPSDVDEGGIIGFDEDREKIISLLLDEKTTRRSVISVVGVGGLGKTTLARKVYNSEAIKGQFEIRIWVTISQTFELIDILQKIAEQLQIQPPKDLSEHQLNKLYQSLTNKKYLVLLDDIWTTNLWPLIEAIFPDANNGSRIIITTRFLNVAEVADPISVPYKLQFLTEKPSLELFLKKALPNRNANEECPADLYEISKDFAKKCGGLPLALVVLGGLLSRIPATYVDWDKKRGTINWADDRERCFAIINTSYEDLPFALKSCFMYFAAYPEDHEIDDVDCLLSLCEILVSVTVNKRLL</sequence>
<dbReference type="Proteomes" id="UP001140206">
    <property type="component" value="Chromosome 1"/>
</dbReference>
<keyword evidence="10" id="KW-1185">Reference proteome</keyword>
<evidence type="ECO:0000313" key="9">
    <source>
        <dbReference type="EMBL" id="KAJ4821431.1"/>
    </source>
</evidence>
<dbReference type="PANTHER" id="PTHR36766:SF30">
    <property type="entry name" value="TIR-NBS TYPE DISEASE RESISTANCE PROTEIN-RELATED"/>
    <property type="match status" value="1"/>
</dbReference>
<dbReference type="GO" id="GO:0005524">
    <property type="term" value="F:ATP binding"/>
    <property type="evidence" value="ECO:0007669"/>
    <property type="project" value="UniProtKB-KW"/>
</dbReference>
<evidence type="ECO:0000256" key="6">
    <source>
        <dbReference type="ARBA" id="ARBA00022840"/>
    </source>
</evidence>
<dbReference type="EMBL" id="JAMFTS010000001">
    <property type="protein sequence ID" value="KAJ4821431.1"/>
    <property type="molecule type" value="Genomic_DNA"/>
</dbReference>
<dbReference type="InterPro" id="IPR002182">
    <property type="entry name" value="NB-ARC"/>
</dbReference>
<dbReference type="Pfam" id="PF18052">
    <property type="entry name" value="Rx_N"/>
    <property type="match status" value="1"/>
</dbReference>
<proteinExistence type="inferred from homology"/>
<dbReference type="GO" id="GO:0006952">
    <property type="term" value="P:defense response"/>
    <property type="evidence" value="ECO:0007669"/>
    <property type="project" value="UniProtKB-KW"/>
</dbReference>
<gene>
    <name evidence="9" type="ORF">LUZ62_033997</name>
</gene>
<comment type="similarity">
    <text evidence="1">Belongs to the disease resistance NB-LRR family.</text>
</comment>
<dbReference type="InterPro" id="IPR038005">
    <property type="entry name" value="RX-like_CC"/>
</dbReference>
<evidence type="ECO:0000259" key="7">
    <source>
        <dbReference type="Pfam" id="PF00931"/>
    </source>
</evidence>
<name>A0AAV8HZH6_9POAL</name>
<dbReference type="Pfam" id="PF00931">
    <property type="entry name" value="NB-ARC"/>
    <property type="match status" value="1"/>
</dbReference>
<dbReference type="InterPro" id="IPR027417">
    <property type="entry name" value="P-loop_NTPase"/>
</dbReference>
<keyword evidence="2" id="KW-0433">Leucine-rich repeat</keyword>
<reference evidence="9" key="1">
    <citation type="submission" date="2022-08" db="EMBL/GenBank/DDBJ databases">
        <authorList>
            <person name="Marques A."/>
        </authorList>
    </citation>
    <scope>NUCLEOTIDE SEQUENCE</scope>
    <source>
        <strain evidence="9">RhyPub2mFocal</strain>
        <tissue evidence="9">Leaves</tissue>
    </source>
</reference>
<dbReference type="Gene3D" id="1.10.8.430">
    <property type="entry name" value="Helical domain of apoptotic protease-activating factors"/>
    <property type="match status" value="1"/>
</dbReference>
<accession>A0AAV8HZH6</accession>
<evidence type="ECO:0000256" key="5">
    <source>
        <dbReference type="ARBA" id="ARBA00022821"/>
    </source>
</evidence>
<dbReference type="InterPro" id="IPR041118">
    <property type="entry name" value="Rx_N"/>
</dbReference>
<organism evidence="9 10">
    <name type="scientific">Rhynchospora pubera</name>
    <dbReference type="NCBI Taxonomy" id="906938"/>
    <lineage>
        <taxon>Eukaryota</taxon>
        <taxon>Viridiplantae</taxon>
        <taxon>Streptophyta</taxon>
        <taxon>Embryophyta</taxon>
        <taxon>Tracheophyta</taxon>
        <taxon>Spermatophyta</taxon>
        <taxon>Magnoliopsida</taxon>
        <taxon>Liliopsida</taxon>
        <taxon>Poales</taxon>
        <taxon>Cyperaceae</taxon>
        <taxon>Cyperoideae</taxon>
        <taxon>Rhynchosporeae</taxon>
        <taxon>Rhynchospora</taxon>
    </lineage>
</organism>
<evidence type="ECO:0000256" key="3">
    <source>
        <dbReference type="ARBA" id="ARBA00022737"/>
    </source>
</evidence>
<dbReference type="Gene3D" id="1.20.5.4130">
    <property type="match status" value="1"/>
</dbReference>